<gene>
    <name evidence="1" type="ORF">ZYGM_004844</name>
</gene>
<dbReference type="AlphaFoldDB" id="A0A4C2E1E1"/>
<organism evidence="1 2">
    <name type="scientific">Zygosaccharomyces mellis</name>
    <dbReference type="NCBI Taxonomy" id="42258"/>
    <lineage>
        <taxon>Eukaryota</taxon>
        <taxon>Fungi</taxon>
        <taxon>Dikarya</taxon>
        <taxon>Ascomycota</taxon>
        <taxon>Saccharomycotina</taxon>
        <taxon>Saccharomycetes</taxon>
        <taxon>Saccharomycetales</taxon>
        <taxon>Saccharomycetaceae</taxon>
        <taxon>Zygosaccharomyces</taxon>
    </lineage>
</organism>
<dbReference type="OrthoDB" id="10449567at2759"/>
<dbReference type="EMBL" id="BIMX01000002">
    <property type="protein sequence ID" value="GCE97751.1"/>
    <property type="molecule type" value="Genomic_DNA"/>
</dbReference>
<evidence type="ECO:0000313" key="2">
    <source>
        <dbReference type="Proteomes" id="UP000301737"/>
    </source>
</evidence>
<proteinExistence type="predicted"/>
<name>A0A4C2E1E1_9SACH</name>
<comment type="caution">
    <text evidence="1">The sequence shown here is derived from an EMBL/GenBank/DDBJ whole genome shotgun (WGS) entry which is preliminary data.</text>
</comment>
<evidence type="ECO:0000313" key="1">
    <source>
        <dbReference type="EMBL" id="GCE97751.1"/>
    </source>
</evidence>
<accession>A0A4C2E1E1</accession>
<keyword evidence="2" id="KW-1185">Reference proteome</keyword>
<sequence>MKKQTSSLVSYSVCGKRKSDEIGLSPRVSTKVVDDETWTTFYYSDNDPMFWWKDRRNDENSIVSSFLFKNSAKPAAYVEKNPAKRLCKKDGINRGLKNSIIAFIEKLQPFQFSVGSVPLQEKNSTDEIGITVPVNSTTIVTGTEFRKKVHKVNSWCNKNVRKHVNFSTLQEEINGKRAPKKHRIRKWLNKESPGVIFIQRVKKAQYDFSVAAAEAAMIAEVRDRAKKIAKAGAFTAAAFACVVAEERSPNASHGSIAEIISKACKDVSSASLVQRAENGDYLRLHELFHYHYKFRGPNYYSPLEPCCYYTLKSDGKAIIHCKMNDPIETFRSNAVAKNSPLVLFLKQITEKNGAETQTDVVNNNSNVDFNMQTKFREEVPGVSVEIEENVLPSAVEAQNLKHHHGQPSNKFTDLNGSSEASTTVKVQSDDFFRVKSGDIGWNVRSQVVPLKPTLSRQKDEKKHKCNVGDVSTLTSIKHFLETLDFSPVFDENVSSEIERKYRSSSNNKIYLGRKKNF</sequence>
<protein>
    <submittedName>
        <fullName evidence="1">Uncharacterized protein</fullName>
    </submittedName>
</protein>
<reference evidence="1 2" key="1">
    <citation type="submission" date="2019-01" db="EMBL/GenBank/DDBJ databases">
        <title>Draft Genome Sequencing of Zygosaccharomyces mellis Ca-7.</title>
        <authorList>
            <person name="Shiwa Y."/>
            <person name="Kanesaki Y."/>
            <person name="Ishige T."/>
            <person name="Mura K."/>
            <person name="Hori T."/>
            <person name="Tamura T."/>
        </authorList>
    </citation>
    <scope>NUCLEOTIDE SEQUENCE [LARGE SCALE GENOMIC DNA]</scope>
    <source>
        <strain evidence="1 2">Ca-7</strain>
    </source>
</reference>
<dbReference type="Proteomes" id="UP000301737">
    <property type="component" value="Unassembled WGS sequence"/>
</dbReference>